<dbReference type="GO" id="GO:0071208">
    <property type="term" value="F:histone pre-mRNA DCP binding"/>
    <property type="evidence" value="ECO:0007669"/>
    <property type="project" value="TreeGrafter"/>
</dbReference>
<dbReference type="InterPro" id="IPR052840">
    <property type="entry name" value="U7_snRNA_Sm-like"/>
</dbReference>
<accession>A0A9N9T412</accession>
<dbReference type="PANTHER" id="PTHR21196:SF1">
    <property type="entry name" value="U7 SNRNA-ASSOCIATED SM-LIKE PROTEIN LSM10"/>
    <property type="match status" value="1"/>
</dbReference>
<organism evidence="2 3">
    <name type="scientific">Diabrotica balteata</name>
    <name type="common">Banded cucumber beetle</name>
    <dbReference type="NCBI Taxonomy" id="107213"/>
    <lineage>
        <taxon>Eukaryota</taxon>
        <taxon>Metazoa</taxon>
        <taxon>Ecdysozoa</taxon>
        <taxon>Arthropoda</taxon>
        <taxon>Hexapoda</taxon>
        <taxon>Insecta</taxon>
        <taxon>Pterygota</taxon>
        <taxon>Neoptera</taxon>
        <taxon>Endopterygota</taxon>
        <taxon>Coleoptera</taxon>
        <taxon>Polyphaga</taxon>
        <taxon>Cucujiformia</taxon>
        <taxon>Chrysomeloidea</taxon>
        <taxon>Chrysomelidae</taxon>
        <taxon>Galerucinae</taxon>
        <taxon>Diabroticina</taxon>
        <taxon>Diabroticites</taxon>
        <taxon>Diabrotica</taxon>
    </lineage>
</organism>
<dbReference type="GO" id="GO:0016604">
    <property type="term" value="C:nuclear body"/>
    <property type="evidence" value="ECO:0007669"/>
    <property type="project" value="TreeGrafter"/>
</dbReference>
<dbReference type="PANTHER" id="PTHR21196">
    <property type="entry name" value="U7 SNRNA-ASSOCIATED SM-LIKE PROTEIN LSM10"/>
    <property type="match status" value="1"/>
</dbReference>
<dbReference type="Pfam" id="PF01423">
    <property type="entry name" value="LSM"/>
    <property type="match status" value="1"/>
</dbReference>
<reference evidence="2" key="1">
    <citation type="submission" date="2022-01" db="EMBL/GenBank/DDBJ databases">
        <authorList>
            <person name="King R."/>
        </authorList>
    </citation>
    <scope>NUCLEOTIDE SEQUENCE</scope>
</reference>
<dbReference type="Gene3D" id="2.30.30.100">
    <property type="match status" value="1"/>
</dbReference>
<dbReference type="OrthoDB" id="10256176at2759"/>
<sequence length="140" mass="16488">MTESEYLNTGNSTKKEVFFYHNYLTGLIKALEGEYTLIDLRNESSIAGRISKVDGYMNIDMNDVVFRDPLGNKYCFEQFFVRHRNIRYVHIPKELNSMELIQENISGLKRVRPDKSKRTFKGIRALRYHQETVRSLSKTN</sequence>
<evidence type="ECO:0000313" key="2">
    <source>
        <dbReference type="EMBL" id="CAG9835351.1"/>
    </source>
</evidence>
<dbReference type="AlphaFoldDB" id="A0A9N9T412"/>
<dbReference type="Proteomes" id="UP001153709">
    <property type="component" value="Chromosome 5"/>
</dbReference>
<dbReference type="EMBL" id="OU898280">
    <property type="protein sequence ID" value="CAG9835351.1"/>
    <property type="molecule type" value="Genomic_DNA"/>
</dbReference>
<evidence type="ECO:0000313" key="3">
    <source>
        <dbReference type="Proteomes" id="UP001153709"/>
    </source>
</evidence>
<dbReference type="CDD" id="cd01733">
    <property type="entry name" value="LSm10"/>
    <property type="match status" value="1"/>
</dbReference>
<dbReference type="SUPFAM" id="SSF50182">
    <property type="entry name" value="Sm-like ribonucleoproteins"/>
    <property type="match status" value="1"/>
</dbReference>
<dbReference type="GO" id="GO:0071254">
    <property type="term" value="C:cytoplasmic U snRNP body"/>
    <property type="evidence" value="ECO:0007669"/>
    <property type="project" value="TreeGrafter"/>
</dbReference>
<evidence type="ECO:0000259" key="1">
    <source>
        <dbReference type="Pfam" id="PF01423"/>
    </source>
</evidence>
<protein>
    <recommendedName>
        <fullName evidence="1">Sm domain-containing protein</fullName>
    </recommendedName>
</protein>
<dbReference type="InterPro" id="IPR010920">
    <property type="entry name" value="LSM_dom_sf"/>
</dbReference>
<feature type="domain" description="Sm" evidence="1">
    <location>
        <begin position="29"/>
        <end position="90"/>
    </location>
</feature>
<gene>
    <name evidence="2" type="ORF">DIABBA_LOCUS8553</name>
</gene>
<name>A0A9N9T412_DIABA</name>
<dbReference type="GO" id="GO:0006398">
    <property type="term" value="P:mRNA 3'-end processing by stem-loop binding and cleavage"/>
    <property type="evidence" value="ECO:0007669"/>
    <property type="project" value="TreeGrafter"/>
</dbReference>
<keyword evidence="3" id="KW-1185">Reference proteome</keyword>
<proteinExistence type="predicted"/>
<dbReference type="GO" id="GO:0071209">
    <property type="term" value="F:U7 snRNA binding"/>
    <property type="evidence" value="ECO:0007669"/>
    <property type="project" value="TreeGrafter"/>
</dbReference>
<dbReference type="InterPro" id="IPR001163">
    <property type="entry name" value="Sm_dom_euk/arc"/>
</dbReference>